<dbReference type="Proteomes" id="UP000629468">
    <property type="component" value="Unassembled WGS sequence"/>
</dbReference>
<gene>
    <name evidence="2" type="ORF">Agabi119p4_8308</name>
</gene>
<name>A0A8H7EYL9_AGABI</name>
<feature type="region of interest" description="Disordered" evidence="1">
    <location>
        <begin position="79"/>
        <end position="144"/>
    </location>
</feature>
<proteinExistence type="predicted"/>
<reference evidence="2 3" key="1">
    <citation type="journal article" name="Sci. Rep.">
        <title>Telomere-to-telomere assembled and centromere annotated genomes of the two main subspecies of the button mushroom Agaricus bisporus reveal especially polymorphic chromosome ends.</title>
        <authorList>
            <person name="Sonnenberg A.S.M."/>
            <person name="Sedaghat-Telgerd N."/>
            <person name="Lavrijssen B."/>
            <person name="Ohm R.A."/>
            <person name="Hendrickx P.M."/>
            <person name="Scholtmeijer K."/>
            <person name="Baars J.J.P."/>
            <person name="van Peer A."/>
        </authorList>
    </citation>
    <scope>NUCLEOTIDE SEQUENCE [LARGE SCALE GENOMIC DNA]</scope>
    <source>
        <strain evidence="2 3">H119_p4</strain>
    </source>
</reference>
<feature type="compositionally biased region" description="Basic residues" evidence="1">
    <location>
        <begin position="283"/>
        <end position="302"/>
    </location>
</feature>
<feature type="compositionally biased region" description="Low complexity" evidence="1">
    <location>
        <begin position="117"/>
        <end position="128"/>
    </location>
</feature>
<evidence type="ECO:0000256" key="1">
    <source>
        <dbReference type="SAM" id="MobiDB-lite"/>
    </source>
</evidence>
<accession>A0A8H7EYL9</accession>
<protein>
    <submittedName>
        <fullName evidence="2">Uncharacterized protein</fullName>
    </submittedName>
</protein>
<feature type="compositionally biased region" description="Low complexity" evidence="1">
    <location>
        <begin position="249"/>
        <end position="260"/>
    </location>
</feature>
<feature type="compositionally biased region" description="Polar residues" evidence="1">
    <location>
        <begin position="97"/>
        <end position="106"/>
    </location>
</feature>
<dbReference type="AlphaFoldDB" id="A0A8H7EYL9"/>
<feature type="region of interest" description="Disordered" evidence="1">
    <location>
        <begin position="212"/>
        <end position="307"/>
    </location>
</feature>
<comment type="caution">
    <text evidence="2">The sequence shown here is derived from an EMBL/GenBank/DDBJ whole genome shotgun (WGS) entry which is preliminary data.</text>
</comment>
<evidence type="ECO:0000313" key="2">
    <source>
        <dbReference type="EMBL" id="KAF7763771.1"/>
    </source>
</evidence>
<sequence length="584" mass="63761">MPPKPKRPKAKSDVVVPAWADHVNLDELNENQRQFLFANSGSAPAILATLQHKGTITSWNPPHGSPLDVRPFGPDSIIPAPNTDWDADGGDLFNLPGSGTQTTSTLGKRPQPPSPAPSTSLAAGTPPAKAGDDQDMRSPESPTPASAPFWGVYFRNLENALATLDPTHHQSARYLGTMLTGLQKIVRDERYLSLQVDGGFTVADLIDALPHRSSAAQPPHPPRVPETGSRPASKPPPKKVKFNPPSPPARRASAPASADSAPPPTLSKRPAPSQAPAVSVHTPHAKAHVRRKQGKHTVHGPSRRGIIISPPRKVRLGAHKFKVEFINKLNKLLLTDLKVDDLLIEHAAEHGESTFLATTRVPTSAECAFVLKHVRAHFTIEGREDAGPITLATPTSTSYLKIVDIPITDPKSKDWYTPTKEVLSEALLASPVGASLSDVIKHVRIMRTSPHSDSCIAWIDISDTVSGTSARKFIGKYISVARKNCKILGARPHSGSVLCTRCYRWGHHSSQCRRLGVRCPLCGGPHREDSHSLMVPDDKVAHRHCMNCTASKREKRDHSATDRACPFWKHRFNREWLRKQFPAK</sequence>
<organism evidence="2 3">
    <name type="scientific">Agaricus bisporus var. burnettii</name>
    <dbReference type="NCBI Taxonomy" id="192524"/>
    <lineage>
        <taxon>Eukaryota</taxon>
        <taxon>Fungi</taxon>
        <taxon>Dikarya</taxon>
        <taxon>Basidiomycota</taxon>
        <taxon>Agaricomycotina</taxon>
        <taxon>Agaricomycetes</taxon>
        <taxon>Agaricomycetidae</taxon>
        <taxon>Agaricales</taxon>
        <taxon>Agaricineae</taxon>
        <taxon>Agaricaceae</taxon>
        <taxon>Agaricus</taxon>
    </lineage>
</organism>
<dbReference type="EMBL" id="JABXXO010000011">
    <property type="protein sequence ID" value="KAF7763771.1"/>
    <property type="molecule type" value="Genomic_DNA"/>
</dbReference>
<evidence type="ECO:0000313" key="3">
    <source>
        <dbReference type="Proteomes" id="UP000629468"/>
    </source>
</evidence>